<keyword evidence="3" id="KW-1185">Reference proteome</keyword>
<dbReference type="Proteomes" id="UP001373714">
    <property type="component" value="Unassembled WGS sequence"/>
</dbReference>
<accession>A0AAV9UYD5</accession>
<evidence type="ECO:0000259" key="1">
    <source>
        <dbReference type="PROSITE" id="PS50181"/>
    </source>
</evidence>
<dbReference type="CDD" id="cd09917">
    <property type="entry name" value="F-box_SF"/>
    <property type="match status" value="1"/>
</dbReference>
<dbReference type="EMBL" id="JAVHNS010000006">
    <property type="protein sequence ID" value="KAK6352133.1"/>
    <property type="molecule type" value="Genomic_DNA"/>
</dbReference>
<gene>
    <name evidence="2" type="ORF">TWF730_008964</name>
</gene>
<dbReference type="InterPro" id="IPR001810">
    <property type="entry name" value="F-box_dom"/>
</dbReference>
<dbReference type="InterPro" id="IPR036047">
    <property type="entry name" value="F-box-like_dom_sf"/>
</dbReference>
<dbReference type="AlphaFoldDB" id="A0AAV9UYD5"/>
<feature type="domain" description="F-box" evidence="1">
    <location>
        <begin position="2"/>
        <end position="50"/>
    </location>
</feature>
<dbReference type="Pfam" id="PF00646">
    <property type="entry name" value="F-box"/>
    <property type="match status" value="1"/>
</dbReference>
<sequence>MATNILSLPKSIHNQIATYLVAKDLVALSRTCQRLRSMFGPKKKFLWFSKLCPPRPLGSANREYSRTPFDPAQNWYKMAVQVINSVTQRKRCSHCLGESMWQNSKVKLFIHDGSTTMTGGKLICADCHMEFYDYYENFKRSHRRIPNLPNLIQSVKHSVDEKKMHKNINQIIISKVEAKAIVDEQPSSSDIASQIIEECLGRRQAAYSEPESFALRFQHGMKDYIKAAFYAAQIVVNLYKASYKRFHSIVPVEKLRTFVEKALIDERARPFSTESKDDPSNDLTAELVEICKEFYGNIEKAEDLVVEKSIISIRAFLYLEALFGGVDTQPTTLESIPLKKYIKRWMIEWVNATSSGEYFKDIRLKEVECKFCPRGMPLHAPKYDHKPKAEFPGKWIMAHIFQCHPDVIMEEAIEMHIS</sequence>
<protein>
    <recommendedName>
        <fullName evidence="1">F-box domain-containing protein</fullName>
    </recommendedName>
</protein>
<evidence type="ECO:0000313" key="2">
    <source>
        <dbReference type="EMBL" id="KAK6352133.1"/>
    </source>
</evidence>
<comment type="caution">
    <text evidence="2">The sequence shown here is derived from an EMBL/GenBank/DDBJ whole genome shotgun (WGS) entry which is preliminary data.</text>
</comment>
<name>A0AAV9UYD5_9PEZI</name>
<evidence type="ECO:0000313" key="3">
    <source>
        <dbReference type="Proteomes" id="UP001373714"/>
    </source>
</evidence>
<reference evidence="2 3" key="1">
    <citation type="submission" date="2019-10" db="EMBL/GenBank/DDBJ databases">
        <authorList>
            <person name="Palmer J.M."/>
        </authorList>
    </citation>
    <scope>NUCLEOTIDE SEQUENCE [LARGE SCALE GENOMIC DNA]</scope>
    <source>
        <strain evidence="2 3">TWF730</strain>
    </source>
</reference>
<dbReference type="SUPFAM" id="SSF81383">
    <property type="entry name" value="F-box domain"/>
    <property type="match status" value="1"/>
</dbReference>
<dbReference type="PROSITE" id="PS50181">
    <property type="entry name" value="FBOX"/>
    <property type="match status" value="1"/>
</dbReference>
<organism evidence="2 3">
    <name type="scientific">Orbilia blumenaviensis</name>
    <dbReference type="NCBI Taxonomy" id="1796055"/>
    <lineage>
        <taxon>Eukaryota</taxon>
        <taxon>Fungi</taxon>
        <taxon>Dikarya</taxon>
        <taxon>Ascomycota</taxon>
        <taxon>Pezizomycotina</taxon>
        <taxon>Orbiliomycetes</taxon>
        <taxon>Orbiliales</taxon>
        <taxon>Orbiliaceae</taxon>
        <taxon>Orbilia</taxon>
    </lineage>
</organism>
<proteinExistence type="predicted"/>